<dbReference type="SUPFAM" id="SSF53474">
    <property type="entry name" value="alpha/beta-Hydrolases"/>
    <property type="match status" value="1"/>
</dbReference>
<comment type="caution">
    <text evidence="2">The sequence shown here is derived from an EMBL/GenBank/DDBJ whole genome shotgun (WGS) entry which is preliminary data.</text>
</comment>
<keyword evidence="3" id="KW-1185">Reference proteome</keyword>
<gene>
    <name evidence="2" type="ORF">KSB_59360</name>
</gene>
<dbReference type="Pfam" id="PF12697">
    <property type="entry name" value="Abhydrolase_6"/>
    <property type="match status" value="1"/>
</dbReference>
<dbReference type="InterPro" id="IPR000073">
    <property type="entry name" value="AB_hydrolase_1"/>
</dbReference>
<name>A0ABQ3UX92_9CHLR</name>
<dbReference type="EMBL" id="BNJG01000002">
    <property type="protein sequence ID" value="GHO57461.1"/>
    <property type="molecule type" value="Genomic_DNA"/>
</dbReference>
<reference evidence="2 3" key="1">
    <citation type="journal article" date="2021" name="Int. J. Syst. Evol. Microbiol.">
        <title>Reticulibacter mediterranei gen. nov., sp. nov., within the new family Reticulibacteraceae fam. nov., and Ktedonospora formicarum gen. nov., sp. nov., Ktedonobacter robiniae sp. nov., Dictyobacter formicarum sp. nov. and Dictyobacter arantiisoli sp. nov., belonging to the class Ktedonobacteria.</title>
        <authorList>
            <person name="Yabe S."/>
            <person name="Zheng Y."/>
            <person name="Wang C.M."/>
            <person name="Sakai Y."/>
            <person name="Abe K."/>
            <person name="Yokota A."/>
            <person name="Donadio S."/>
            <person name="Cavaletti L."/>
            <person name="Monciardini P."/>
        </authorList>
    </citation>
    <scope>NUCLEOTIDE SEQUENCE [LARGE SCALE GENOMIC DNA]</scope>
    <source>
        <strain evidence="2 3">SOSP1-30</strain>
    </source>
</reference>
<keyword evidence="2" id="KW-0378">Hydrolase</keyword>
<sequence>MEIIMAGVSHPAEITIALVHGAFVDGSGWEGVYKILKKDGCPVAIVQNPTISLADDVAATKRIVHAQTGPVILVGHSYAGAVITEAGNDPQVVGLVYIAAFAPDTGESVSTLLKDAQPGTPASSILPPQDGYLYQDKARFPASFGADMDEEKAVFMADSQVPWGEEALNGMISEPAWKSRPSWYLVATDDKMIPPPVQRFMSKRAGSTVVEVAGSHAIYISQPHAVAELIKKAVQGVKGSVI</sequence>
<dbReference type="PANTHER" id="PTHR37017:SF11">
    <property type="entry name" value="ESTERASE_LIPASE_THIOESTERASE DOMAIN-CONTAINING PROTEIN"/>
    <property type="match status" value="1"/>
</dbReference>
<accession>A0ABQ3UX92</accession>
<evidence type="ECO:0000313" key="3">
    <source>
        <dbReference type="Proteomes" id="UP000654345"/>
    </source>
</evidence>
<evidence type="ECO:0000313" key="2">
    <source>
        <dbReference type="EMBL" id="GHO57461.1"/>
    </source>
</evidence>
<feature type="domain" description="AB hydrolase-1" evidence="1">
    <location>
        <begin position="18"/>
        <end position="228"/>
    </location>
</feature>
<dbReference type="PANTHER" id="PTHR37017">
    <property type="entry name" value="AB HYDROLASE-1 DOMAIN-CONTAINING PROTEIN-RELATED"/>
    <property type="match status" value="1"/>
</dbReference>
<protein>
    <submittedName>
        <fullName evidence="2">Alpha/beta hydrolase</fullName>
    </submittedName>
</protein>
<dbReference type="GO" id="GO:0016787">
    <property type="term" value="F:hydrolase activity"/>
    <property type="evidence" value="ECO:0007669"/>
    <property type="project" value="UniProtKB-KW"/>
</dbReference>
<evidence type="ECO:0000259" key="1">
    <source>
        <dbReference type="Pfam" id="PF12697"/>
    </source>
</evidence>
<dbReference type="Gene3D" id="3.40.50.1820">
    <property type="entry name" value="alpha/beta hydrolase"/>
    <property type="match status" value="1"/>
</dbReference>
<proteinExistence type="predicted"/>
<organism evidence="2 3">
    <name type="scientific">Ktedonobacter robiniae</name>
    <dbReference type="NCBI Taxonomy" id="2778365"/>
    <lineage>
        <taxon>Bacteria</taxon>
        <taxon>Bacillati</taxon>
        <taxon>Chloroflexota</taxon>
        <taxon>Ktedonobacteria</taxon>
        <taxon>Ktedonobacterales</taxon>
        <taxon>Ktedonobacteraceae</taxon>
        <taxon>Ktedonobacter</taxon>
    </lineage>
</organism>
<dbReference type="InterPro" id="IPR029058">
    <property type="entry name" value="AB_hydrolase_fold"/>
</dbReference>
<dbReference type="Proteomes" id="UP000654345">
    <property type="component" value="Unassembled WGS sequence"/>
</dbReference>
<dbReference type="InterPro" id="IPR052897">
    <property type="entry name" value="Sec-Metab_Biosynth_Hydrolase"/>
</dbReference>